<dbReference type="GO" id="GO:0006260">
    <property type="term" value="P:DNA replication"/>
    <property type="evidence" value="ECO:0007669"/>
    <property type="project" value="UniProtKB-KW"/>
</dbReference>
<sequence>MSEGGQPPPSKKICVRSSALSIQPDQSRDKASTTPEKKRKLPTKKSPSEKENKAEQQVSSQHSINELPWVDKYKPNAVSQLVGMHDDKSPFNKLVKWLKEWPKYNLGEGKKIKLAKPPPYMAGIDGRPFKAVLLSGSPGVGKTTCAIMVCQHLGFKYIELNASDVRSKKSISAKVPALADSHQIDEYLGAKAKDENKSDLEVHHVLIMDEVDGMSGNEDRAGISELISIIKNSRIPIICICNDRQNQKMRSLVNHCFDIRFPKPKIEQIRSRMMTICSQEKLKITPKEIDEIIELSDCDVRQTIYNLQLRAASGNDAVKGGAKKNVAIDVFTAARRMVEGDATFAERTELFFVDYGIMPLFVQENYVNMKNPKHSKLQALKGLRKAADFISLGDLVEKKIRSENAWKLLNEQSMFSAAFPCAATGGTFKGRLEFPTWLGKNSTQGKRFRLLRQVASHSHLKVTGNAASLAMDYLPVWRERLIDPLVRKEAEGVSDVMKTIVEYNLIKDDMDAIGELANWPWPNRIDPTSKILPKVKAALTRAINKEHRLLPYALEDISKKRGAKSELKMDEEGNWIDEDDDEEDDDDEDSGGKSSEVVVKKPAAAGVSGSASGRGGRGAGRGAARGGGAKARGGAGSGSAGTGRGRGRGRGK</sequence>
<dbReference type="PANTHER" id="PTHR23389:SF6">
    <property type="entry name" value="REPLICATION FACTOR C SUBUNIT 1"/>
    <property type="match status" value="1"/>
</dbReference>
<keyword evidence="3" id="KW-0235">DNA replication</keyword>
<evidence type="ECO:0000256" key="4">
    <source>
        <dbReference type="ARBA" id="ARBA00022741"/>
    </source>
</evidence>
<evidence type="ECO:0000256" key="7">
    <source>
        <dbReference type="SAM" id="MobiDB-lite"/>
    </source>
</evidence>
<name>A0A2A2LD71_9BILA</name>
<dbReference type="GO" id="GO:0016887">
    <property type="term" value="F:ATP hydrolysis activity"/>
    <property type="evidence" value="ECO:0007669"/>
    <property type="project" value="InterPro"/>
</dbReference>
<keyword evidence="4" id="KW-0547">Nucleotide-binding</keyword>
<dbReference type="PANTHER" id="PTHR23389">
    <property type="entry name" value="CHROMOSOME TRANSMISSION FIDELITY FACTOR 18"/>
    <property type="match status" value="1"/>
</dbReference>
<dbReference type="InterPro" id="IPR003593">
    <property type="entry name" value="AAA+_ATPase"/>
</dbReference>
<dbReference type="Pfam" id="PF00004">
    <property type="entry name" value="AAA"/>
    <property type="match status" value="1"/>
</dbReference>
<organism evidence="9 10">
    <name type="scientific">Diploscapter pachys</name>
    <dbReference type="NCBI Taxonomy" id="2018661"/>
    <lineage>
        <taxon>Eukaryota</taxon>
        <taxon>Metazoa</taxon>
        <taxon>Ecdysozoa</taxon>
        <taxon>Nematoda</taxon>
        <taxon>Chromadorea</taxon>
        <taxon>Rhabditida</taxon>
        <taxon>Rhabditina</taxon>
        <taxon>Rhabditomorpha</taxon>
        <taxon>Rhabditoidea</taxon>
        <taxon>Rhabditidae</taxon>
        <taxon>Diploscapter</taxon>
    </lineage>
</organism>
<evidence type="ECO:0000256" key="2">
    <source>
        <dbReference type="ARBA" id="ARBA00006116"/>
    </source>
</evidence>
<dbReference type="InterPro" id="IPR012178">
    <property type="entry name" value="RFC1"/>
</dbReference>
<dbReference type="GO" id="GO:0006281">
    <property type="term" value="P:DNA repair"/>
    <property type="evidence" value="ECO:0007669"/>
    <property type="project" value="InterPro"/>
</dbReference>
<dbReference type="GO" id="GO:0003677">
    <property type="term" value="F:DNA binding"/>
    <property type="evidence" value="ECO:0007669"/>
    <property type="project" value="InterPro"/>
</dbReference>
<evidence type="ECO:0000256" key="3">
    <source>
        <dbReference type="ARBA" id="ARBA00022705"/>
    </source>
</evidence>
<dbReference type="SUPFAM" id="SSF52540">
    <property type="entry name" value="P-loop containing nucleoside triphosphate hydrolases"/>
    <property type="match status" value="1"/>
</dbReference>
<dbReference type="Pfam" id="PF25361">
    <property type="entry name" value="AAA_lid_RFC1"/>
    <property type="match status" value="1"/>
</dbReference>
<dbReference type="InterPro" id="IPR013725">
    <property type="entry name" value="DNA_replication_fac_RFC1_C"/>
</dbReference>
<evidence type="ECO:0000256" key="1">
    <source>
        <dbReference type="ARBA" id="ARBA00004123"/>
    </source>
</evidence>
<dbReference type="InterPro" id="IPR008921">
    <property type="entry name" value="DNA_pol3_clamp-load_cplx_C"/>
</dbReference>
<feature type="compositionally biased region" description="Polar residues" evidence="7">
    <location>
        <begin position="55"/>
        <end position="64"/>
    </location>
</feature>
<reference evidence="9 10" key="1">
    <citation type="journal article" date="2017" name="Curr. Biol.">
        <title>Genome architecture and evolution of a unichromosomal asexual nematode.</title>
        <authorList>
            <person name="Fradin H."/>
            <person name="Zegar C."/>
            <person name="Gutwein M."/>
            <person name="Lucas J."/>
            <person name="Kovtun M."/>
            <person name="Corcoran D."/>
            <person name="Baugh L.R."/>
            <person name="Kiontke K."/>
            <person name="Gunsalus K."/>
            <person name="Fitch D.H."/>
            <person name="Piano F."/>
        </authorList>
    </citation>
    <scope>NUCLEOTIDE SEQUENCE [LARGE SCALE GENOMIC DNA]</scope>
    <source>
        <strain evidence="9">PF1309</strain>
    </source>
</reference>
<dbReference type="CDD" id="cd00009">
    <property type="entry name" value="AAA"/>
    <property type="match status" value="1"/>
</dbReference>
<dbReference type="GO" id="GO:0005634">
    <property type="term" value="C:nucleus"/>
    <property type="evidence" value="ECO:0007669"/>
    <property type="project" value="UniProtKB-SubCell"/>
</dbReference>
<dbReference type="InterPro" id="IPR003959">
    <property type="entry name" value="ATPase_AAA_core"/>
</dbReference>
<keyword evidence="10" id="KW-1185">Reference proteome</keyword>
<feature type="region of interest" description="Disordered" evidence="7">
    <location>
        <begin position="563"/>
        <end position="652"/>
    </location>
</feature>
<comment type="similarity">
    <text evidence="2">Belongs to the activator 1 large subunit family.</text>
</comment>
<dbReference type="EMBL" id="LIAE01006898">
    <property type="protein sequence ID" value="PAV84017.1"/>
    <property type="molecule type" value="Genomic_DNA"/>
</dbReference>
<evidence type="ECO:0000256" key="5">
    <source>
        <dbReference type="ARBA" id="ARBA00022840"/>
    </source>
</evidence>
<dbReference type="GO" id="GO:0005663">
    <property type="term" value="C:DNA replication factor C complex"/>
    <property type="evidence" value="ECO:0007669"/>
    <property type="project" value="InterPro"/>
</dbReference>
<dbReference type="Gene3D" id="1.20.272.10">
    <property type="match status" value="1"/>
</dbReference>
<dbReference type="PIRSF" id="PIRSF036578">
    <property type="entry name" value="RFC1"/>
    <property type="match status" value="1"/>
</dbReference>
<gene>
    <name evidence="9" type="ORF">WR25_17952</name>
</gene>
<dbReference type="FunFam" id="3.40.50.300:FF:000395">
    <property type="entry name" value="Replication factor C subunit 1"/>
    <property type="match status" value="1"/>
</dbReference>
<dbReference type="OrthoDB" id="446168at2759"/>
<dbReference type="SMART" id="SM00382">
    <property type="entry name" value="AAA"/>
    <property type="match status" value="1"/>
</dbReference>
<dbReference type="STRING" id="2018661.A0A2A2LD71"/>
<dbReference type="Proteomes" id="UP000218231">
    <property type="component" value="Unassembled WGS sequence"/>
</dbReference>
<keyword evidence="5" id="KW-0067">ATP-binding</keyword>
<protein>
    <recommendedName>
        <fullName evidence="8">AAA+ ATPase domain-containing protein</fullName>
    </recommendedName>
</protein>
<dbReference type="GO" id="GO:0003689">
    <property type="term" value="F:DNA clamp loader activity"/>
    <property type="evidence" value="ECO:0007669"/>
    <property type="project" value="InterPro"/>
</dbReference>
<feature type="domain" description="AAA+ ATPase" evidence="8">
    <location>
        <begin position="128"/>
        <end position="267"/>
    </location>
</feature>
<proteinExistence type="inferred from homology"/>
<dbReference type="FunFam" id="1.10.8.60:FF:000021">
    <property type="entry name" value="Replication factor C subunit 1"/>
    <property type="match status" value="1"/>
</dbReference>
<dbReference type="Gene3D" id="1.10.8.60">
    <property type="match status" value="1"/>
</dbReference>
<comment type="subcellular location">
    <subcellularLocation>
        <location evidence="1">Nucleus</location>
    </subcellularLocation>
</comment>
<evidence type="ECO:0000256" key="6">
    <source>
        <dbReference type="ARBA" id="ARBA00023242"/>
    </source>
</evidence>
<evidence type="ECO:0000313" key="10">
    <source>
        <dbReference type="Proteomes" id="UP000218231"/>
    </source>
</evidence>
<dbReference type="AlphaFoldDB" id="A0A2A2LD71"/>
<dbReference type="InterPro" id="IPR027417">
    <property type="entry name" value="P-loop_NTPase"/>
</dbReference>
<feature type="compositionally biased region" description="Pro residues" evidence="7">
    <location>
        <begin position="1"/>
        <end position="10"/>
    </location>
</feature>
<evidence type="ECO:0000313" key="9">
    <source>
        <dbReference type="EMBL" id="PAV84017.1"/>
    </source>
</evidence>
<dbReference type="CDD" id="cd18140">
    <property type="entry name" value="HLD_clamp_RFC"/>
    <property type="match status" value="1"/>
</dbReference>
<dbReference type="Gene3D" id="3.40.50.300">
    <property type="entry name" value="P-loop containing nucleotide triphosphate hydrolases"/>
    <property type="match status" value="1"/>
</dbReference>
<dbReference type="Pfam" id="PF08519">
    <property type="entry name" value="RFC1"/>
    <property type="match status" value="1"/>
</dbReference>
<dbReference type="GO" id="GO:0005524">
    <property type="term" value="F:ATP binding"/>
    <property type="evidence" value="ECO:0007669"/>
    <property type="project" value="UniProtKB-KW"/>
</dbReference>
<dbReference type="InterPro" id="IPR047854">
    <property type="entry name" value="RFC_lid"/>
</dbReference>
<dbReference type="SUPFAM" id="SSF48019">
    <property type="entry name" value="post-AAA+ oligomerization domain-like"/>
    <property type="match status" value="1"/>
</dbReference>
<feature type="compositionally biased region" description="Gly residues" evidence="7">
    <location>
        <begin position="612"/>
        <end position="644"/>
    </location>
</feature>
<feature type="compositionally biased region" description="Acidic residues" evidence="7">
    <location>
        <begin position="572"/>
        <end position="589"/>
    </location>
</feature>
<evidence type="ECO:0000259" key="8">
    <source>
        <dbReference type="SMART" id="SM00382"/>
    </source>
</evidence>
<feature type="region of interest" description="Disordered" evidence="7">
    <location>
        <begin position="1"/>
        <end position="66"/>
    </location>
</feature>
<accession>A0A2A2LD71</accession>
<keyword evidence="6" id="KW-0539">Nucleus</keyword>
<comment type="caution">
    <text evidence="9">The sequence shown here is derived from an EMBL/GenBank/DDBJ whole genome shotgun (WGS) entry which is preliminary data.</text>
</comment>